<keyword evidence="3" id="KW-1185">Reference proteome</keyword>
<reference evidence="2" key="1">
    <citation type="submission" date="2021-03" db="EMBL/GenBank/DDBJ databases">
        <title>Draft genome sequence of rust myrtle Austropuccinia psidii MF-1, a brazilian biotype.</title>
        <authorList>
            <person name="Quecine M.C."/>
            <person name="Pachon D.M.R."/>
            <person name="Bonatelli M.L."/>
            <person name="Correr F.H."/>
            <person name="Franceschini L.M."/>
            <person name="Leite T.F."/>
            <person name="Margarido G.R.A."/>
            <person name="Almeida C.A."/>
            <person name="Ferrarezi J.A."/>
            <person name="Labate C.A."/>
        </authorList>
    </citation>
    <scope>NUCLEOTIDE SEQUENCE</scope>
    <source>
        <strain evidence="2">MF-1</strain>
    </source>
</reference>
<feature type="compositionally biased region" description="Basic and acidic residues" evidence="1">
    <location>
        <begin position="128"/>
        <end position="153"/>
    </location>
</feature>
<dbReference type="Proteomes" id="UP000765509">
    <property type="component" value="Unassembled WGS sequence"/>
</dbReference>
<dbReference type="OrthoDB" id="2517660at2759"/>
<protein>
    <submittedName>
        <fullName evidence="2">Uncharacterized protein</fullName>
    </submittedName>
</protein>
<evidence type="ECO:0000313" key="3">
    <source>
        <dbReference type="Proteomes" id="UP000765509"/>
    </source>
</evidence>
<proteinExistence type="predicted"/>
<gene>
    <name evidence="2" type="ORF">O181_125285</name>
</gene>
<accession>A0A9Q3KPE1</accession>
<dbReference type="AlphaFoldDB" id="A0A9Q3KPE1"/>
<name>A0A9Q3KPE1_9BASI</name>
<evidence type="ECO:0000256" key="1">
    <source>
        <dbReference type="SAM" id="MobiDB-lite"/>
    </source>
</evidence>
<dbReference type="EMBL" id="AVOT02121309">
    <property type="protein sequence ID" value="MBW0585570.1"/>
    <property type="molecule type" value="Genomic_DNA"/>
</dbReference>
<evidence type="ECO:0000313" key="2">
    <source>
        <dbReference type="EMBL" id="MBW0585570.1"/>
    </source>
</evidence>
<sequence>MRQEYGKHDWLWCKSEIITKWANNSWRFEMEDAFESTIFNSDKEKPLTWSLKQKDRLPALHPGMSDSIINMKISIKCGGELENAIRCRCVEPFSTEDYINEMEDIITKKIICKSWTRNPVESKIVPETSREDIRPERPVQYSEKKEGSEKDSEISEDTPTEDYPIENITAFFEVTEVHEPFPQYSEDCYNLFNVQEARICKTQTSRGKGYTAGISFITEILMNDVEAKVNLDTGAFFTCVGKDYLEIILPEWMNHPLPIESLQFSSSSNNMYPLSISDNNLLFPHPSGSENEDRDSSNGQLYIPTYFPCK</sequence>
<organism evidence="2 3">
    <name type="scientific">Austropuccinia psidii MF-1</name>
    <dbReference type="NCBI Taxonomy" id="1389203"/>
    <lineage>
        <taxon>Eukaryota</taxon>
        <taxon>Fungi</taxon>
        <taxon>Dikarya</taxon>
        <taxon>Basidiomycota</taxon>
        <taxon>Pucciniomycotina</taxon>
        <taxon>Pucciniomycetes</taxon>
        <taxon>Pucciniales</taxon>
        <taxon>Sphaerophragmiaceae</taxon>
        <taxon>Austropuccinia</taxon>
    </lineage>
</organism>
<feature type="region of interest" description="Disordered" evidence="1">
    <location>
        <begin position="126"/>
        <end position="160"/>
    </location>
</feature>
<comment type="caution">
    <text evidence="2">The sequence shown here is derived from an EMBL/GenBank/DDBJ whole genome shotgun (WGS) entry which is preliminary data.</text>
</comment>